<accession>S8BC34</accession>
<dbReference type="PANTHER" id="PTHR37079">
    <property type="entry name" value="SERINE/THREONINE-PROTEIN KINASE ATM"/>
    <property type="match status" value="1"/>
</dbReference>
<dbReference type="Pfam" id="PF00454">
    <property type="entry name" value="PI3_PI4_kinase"/>
    <property type="match status" value="1"/>
</dbReference>
<keyword evidence="7 20" id="KW-0158">Chromosome</keyword>
<dbReference type="GO" id="GO:0106310">
    <property type="term" value="F:protein serine kinase activity"/>
    <property type="evidence" value="ECO:0007669"/>
    <property type="project" value="RHEA"/>
</dbReference>
<comment type="subcellular location">
    <subcellularLocation>
        <location evidence="2 20">Chromosome</location>
        <location evidence="2 20">Telomere</location>
    </subcellularLocation>
    <subcellularLocation>
        <location evidence="1 20">Nucleus</location>
    </subcellularLocation>
</comment>
<dbReference type="FunFam" id="3.30.1010.10:FF:000019">
    <property type="entry name" value="Serine/threonine-protein kinase Tel1"/>
    <property type="match status" value="1"/>
</dbReference>
<dbReference type="InterPro" id="IPR014009">
    <property type="entry name" value="PIK_FAT"/>
</dbReference>
<evidence type="ECO:0000256" key="4">
    <source>
        <dbReference type="ARBA" id="ARBA00011370"/>
    </source>
</evidence>
<dbReference type="GO" id="GO:0035556">
    <property type="term" value="P:intracellular signal transduction"/>
    <property type="evidence" value="ECO:0007669"/>
    <property type="project" value="UniProtKB-ARBA"/>
</dbReference>
<evidence type="ECO:0000256" key="18">
    <source>
        <dbReference type="ARBA" id="ARBA00047899"/>
    </source>
</evidence>
<keyword evidence="12 20" id="KW-0418">Kinase</keyword>
<feature type="domain" description="PI3K/PI4K catalytic" evidence="22">
    <location>
        <begin position="2497"/>
        <end position="2808"/>
    </location>
</feature>
<dbReference type="Pfam" id="PF02260">
    <property type="entry name" value="FATC"/>
    <property type="match status" value="1"/>
</dbReference>
<evidence type="ECO:0000256" key="20">
    <source>
        <dbReference type="RuleBase" id="RU365027"/>
    </source>
</evidence>
<comment type="similarity">
    <text evidence="3 20">Belongs to the PI3/PI4-kinase family. ATM subfamily.</text>
</comment>
<evidence type="ECO:0000256" key="2">
    <source>
        <dbReference type="ARBA" id="ARBA00004574"/>
    </source>
</evidence>
<dbReference type="GO" id="GO:0000781">
    <property type="term" value="C:chromosome, telomeric region"/>
    <property type="evidence" value="ECO:0007669"/>
    <property type="project" value="UniProtKB-SubCell"/>
</dbReference>
<dbReference type="CDD" id="cd05171">
    <property type="entry name" value="PIKKc_ATM"/>
    <property type="match status" value="1"/>
</dbReference>
<dbReference type="PROSITE" id="PS51189">
    <property type="entry name" value="FAT"/>
    <property type="match status" value="1"/>
</dbReference>
<comment type="catalytic activity">
    <reaction evidence="19">
        <text>L-seryl-[protein] + ATP = O-phospho-L-seryl-[protein] + ADP + H(+)</text>
        <dbReference type="Rhea" id="RHEA:17989"/>
        <dbReference type="Rhea" id="RHEA-COMP:9863"/>
        <dbReference type="Rhea" id="RHEA-COMP:11604"/>
        <dbReference type="ChEBI" id="CHEBI:15378"/>
        <dbReference type="ChEBI" id="CHEBI:29999"/>
        <dbReference type="ChEBI" id="CHEBI:30616"/>
        <dbReference type="ChEBI" id="CHEBI:83421"/>
        <dbReference type="ChEBI" id="CHEBI:456216"/>
        <dbReference type="EC" id="2.7.11.1"/>
    </reaction>
</comment>
<dbReference type="InterPro" id="IPR036940">
    <property type="entry name" value="PI3/4_kinase_cat_sf"/>
</dbReference>
<dbReference type="InterPro" id="IPR011009">
    <property type="entry name" value="Kinase-like_dom_sf"/>
</dbReference>
<keyword evidence="9 20" id="KW-0808">Transferase</keyword>
<keyword evidence="14 20" id="KW-0156">Chromatin regulator</keyword>
<evidence type="ECO:0000256" key="1">
    <source>
        <dbReference type="ARBA" id="ARBA00004123"/>
    </source>
</evidence>
<keyword evidence="8 20" id="KW-0723">Serine/threonine-protein kinase</keyword>
<evidence type="ECO:0000256" key="9">
    <source>
        <dbReference type="ARBA" id="ARBA00022679"/>
    </source>
</evidence>
<dbReference type="InterPro" id="IPR021668">
    <property type="entry name" value="TAN"/>
</dbReference>
<dbReference type="Pfam" id="PF11640">
    <property type="entry name" value="TAN"/>
    <property type="match status" value="1"/>
</dbReference>
<dbReference type="STRING" id="933388.S8BC34"/>
<sequence>MGEIFMDNALTLLSSDKQKERVDGLADLKHILQQNKETSELRCFSDKACHKVFEALFQFVAKERLSYVRAKRSSSNSKASATRLSSCASVLRTAVDVFLRNVKAKTVRAVLDHIIESIADTGEELWEPLSVDYMKSLTCLLQYPPHTEHLGNADWKKLLAFCIDLLDASESNESQISIRSGQKSTLDDHWDTNDSRSTPQISTPVPGNRDTFTGNKNAVEEILLSIRALTVCPGAPLQSAAESLLQSLANFVRSSSRMSAIAHQQAFSCVNTVLLRIMFDQSELVRSTLSQLVPVIRRLWNTKLQILKEELLVTVMLHLATLENTTDDTSSTTDNRSIYGLIDCIRAEYTRRTDKEMLQVDDLTFKQNRDRSIRLIHGPRLGNNRSVFSWTVIWTLAELLKKAETVAVSEINEPTASGASTKRARLSSEIEDVLRDAISGVGAQRICSLQLVPFLEDKMSIDAKENFVQRVIPSILDDSSSISCWVMIALTSCRHQRLKPYWPQAVDLAIPNLNGPSSISDSALQMWATIAREKLDTNPGAAQNVSQQICSWLREVWTIGHMSDRSQTAQTAIFARPLYLLNLFMACSNRVFQESNPPHCGPSGPITQTWYHFYENRNILRYMFENACEIPELDIEIHEQSLSLKPSGHQDADDLVIIEFLRTKSDAFSQFWKTTSEDRALHISGDVLQIMVSFCVTCFLFVACVPKRSTPEVQSLLRNCNDLWSALSKFICANISSAIQPCLEILSPLLCSESELESSGIGVHLLPLLRPLVEELGRSRLVSHAQLPFWKASVDPFDSLVHDSTNDASGPWILASNRTATLLCSDAVTFQRRETIRLSLIVHIQDAEPANTDREPTLLEYLKGLNDYDLLAAQAILPAVYRGCSRLSQNHLTQVLEDVGEKCLQSYEMERCEASHMICIHMMTALSESWLQSLDDDLSDSAVDLYSWFTGTLIDKRRATVRVYIAFSQLVENILQLSPSFGQEQGLPSPRTLILTILQQGDVQVKFEIAKFLPNLFDRFLLEDHDAIFEDVLESLPRDPDWIEGIAIRLLVLSSLASRWPSLLRRSIYHMFETPAQVPGSLKYAQTCVLLTSTALGLQNAQELFRLFASQVFYTWSETHSVMSMPYMIFRYDNLAEMLTDVRDELVGQMVMRGMEADIQELAAILGVSYIEIIEASFAKAEAYSIARDISTPPGQGSQPGGAEIRLRKLLGPERFVTQIEANFPQIIACFFRMLDRHEQVERAYSKRPQFHYALDIQSKISARAASQRLLPVNQQPAFRARYLLDELEFLCSCAGYEIEDIWSPALAIFVCRSLLDSVHPALGSLHACSVIRKIKILVCLAGTIVLDNYPLEMLLNSMCPFLSDLDCAEDTIGVVWYLLEAGTPYLSTRPDFTASICLSILVSLRQLSLSSLAGTTQETQPQAIISIVQRFREWICNLIESFQNSDWDDEIKSSFTKLLSLAKSLPTTPETSSQAERDLILAILQERNNPQSLLNKSTADMVLSMVCPHLRDDETDFDYSSGSVMDSASFTFSLWDTLSKFNGGPEYNLWAAKMIGRSFATTGQIDERLTREQECISKEIPQLDEPTIPSPRSKDTILRLLCDKLQDQNFTETGLIERTLQLILSQMPSDENLDIYVGVVPAPLIPSLLWNPYSCPWVPPPLTDVSLGDLAGQPTDDVNSLSDWACKIALALSSAVSHDYVIGPLRAVLKRMPNFAVQLLPYIIHEVLLSEDSGASHVRRDLSNIFQAILDNVTDGRIPHARLVIRCILHLQNSPIPDESTIVDRDKWLDIKYDSLSFAAHKCGLQKTSLLFLEIEASKVISSSRRSSTAKYEPPVEFLNEIFRNIDDPDLFYGIQQSSSLATVMERLEYEGTSLKTLLFQSANYDTNIQLSDRVDPSGVLKALNATNLQGVANTLLAASGGHGEGSSSAAMLHAATSLQQWDVPILPADFSPSAMVFKAFQGLNKSISMSEVEASLNECLSKSLSHLVQPSRSTIELRNTMRALGILSEMKDVLQASSSEDMKNEWQKIMTRSNWLKSESYTEAGEILSWHEALCSSIRKNALLTSKSKLQPAESHLLEAKVFRRSLEISRSHGISQASLKSAITLSKLAKPCADLGVNIEAAAEFDLANVLWDQGEMTASIRMLQQLKGKNDLHKQAIPLSRAELLVTLGHRVAEARLEKPESILQEYLYPAVKELKGVSAGEAAGRVYHGFASFCDQQLLNPDGIEDYKRVKQLRDRKESELIGLEKMMRKAEGRTRESLKVFRAKAKQWFDLDDREYQRLSRSREAFLQQSLENYLLALRESEKYNSDALRFCALWLDNSESQTANRAVSRYLKEVPSRKFAPLMNQLSSRLLDVSDEFQALLSELVFRICTEHPYHGMYQIFASSKSKGGKDPSSQSRFQAANKLVERLKNDKEIGPIWVSIHNMNISYVRFAIDKPDVKFKTGAKIPLKKLATGERLGKDAESYKLPPPTMKIELRADLDYRSVPSIQRFGSDFTLAAGVSAPKIVTAVGTDGIRYKQLFKGGNDDLRQDAIMEQVFEQVSSLLKDHQPTRQRKLGIRTYKVLPLTLHAGIIEFVPNTIPLHDYLMPAHQKYFPKDMKPSACRKNIADVQTRSFEQRVRTYRQVTEHFHPVMKYFFMEKFSNPDDWFAKRLAYTRSTAAISILGHVLGLGDRHGHNILLDEKTGEVVHIDLGVAFEQGRVLPVPEVVPFRLTRDLVDGFGITKTEGVFRRCCEFTLEALRQESYSIMTILDVLRYDPLYSWTLSPFRMKKMQDNQEAGDGPPMLPGAEDKAPTNEPSEADRALTVVAKKLSKTLSVTATVNELIQQATDERNLAVLYCGWAAYA</sequence>
<dbReference type="PROSITE" id="PS50290">
    <property type="entry name" value="PI3_4_KINASE_3"/>
    <property type="match status" value="1"/>
</dbReference>
<dbReference type="Gene3D" id="1.10.1070.11">
    <property type="entry name" value="Phosphatidylinositol 3-/4-kinase, catalytic domain"/>
    <property type="match status" value="1"/>
</dbReference>
<dbReference type="InterPro" id="IPR003152">
    <property type="entry name" value="FATC_dom"/>
</dbReference>
<evidence type="ECO:0000259" key="22">
    <source>
        <dbReference type="PROSITE" id="PS50290"/>
    </source>
</evidence>
<dbReference type="SMART" id="SM01342">
    <property type="entry name" value="TAN"/>
    <property type="match status" value="1"/>
</dbReference>
<evidence type="ECO:0000256" key="11">
    <source>
        <dbReference type="ARBA" id="ARBA00022763"/>
    </source>
</evidence>
<dbReference type="PhylomeDB" id="S8BC34"/>
<dbReference type="GO" id="GO:0005634">
    <property type="term" value="C:nucleus"/>
    <property type="evidence" value="ECO:0007669"/>
    <property type="project" value="UniProtKB-SubCell"/>
</dbReference>
<dbReference type="InterPro" id="IPR018936">
    <property type="entry name" value="PI3/4_kinase_CS"/>
</dbReference>
<dbReference type="InterPro" id="IPR000403">
    <property type="entry name" value="PI3/4_kinase_cat_dom"/>
</dbReference>
<evidence type="ECO:0000256" key="3">
    <source>
        <dbReference type="ARBA" id="ARBA00010769"/>
    </source>
</evidence>
<evidence type="ECO:0000259" key="24">
    <source>
        <dbReference type="PROSITE" id="PS51190"/>
    </source>
</evidence>
<evidence type="ECO:0000256" key="13">
    <source>
        <dbReference type="ARBA" id="ARBA00022840"/>
    </source>
</evidence>
<keyword evidence="26" id="KW-1185">Reference proteome</keyword>
<dbReference type="PROSITE" id="PS51190">
    <property type="entry name" value="FATC"/>
    <property type="match status" value="1"/>
</dbReference>
<name>S8BC34_PENO1</name>
<evidence type="ECO:0000256" key="10">
    <source>
        <dbReference type="ARBA" id="ARBA00022741"/>
    </source>
</evidence>
<dbReference type="Gene3D" id="3.30.1010.10">
    <property type="entry name" value="Phosphatidylinositol 3-kinase Catalytic Subunit, Chain A, domain 4"/>
    <property type="match status" value="1"/>
</dbReference>
<dbReference type="InterPro" id="IPR016024">
    <property type="entry name" value="ARM-type_fold"/>
</dbReference>
<dbReference type="PROSITE" id="PS00915">
    <property type="entry name" value="PI3_4_KINASE_1"/>
    <property type="match status" value="1"/>
</dbReference>
<keyword evidence="15 20" id="KW-0779">Telomere</keyword>
<evidence type="ECO:0000256" key="15">
    <source>
        <dbReference type="ARBA" id="ARBA00022895"/>
    </source>
</evidence>
<feature type="domain" description="FATC" evidence="24">
    <location>
        <begin position="2819"/>
        <end position="2851"/>
    </location>
</feature>
<evidence type="ECO:0000313" key="25">
    <source>
        <dbReference type="EMBL" id="EPS32452.1"/>
    </source>
</evidence>
<dbReference type="SMART" id="SM00146">
    <property type="entry name" value="PI3Kc"/>
    <property type="match status" value="1"/>
</dbReference>
<comment type="function">
    <text evidence="17 20">Serine/threonine protein kinase which activates checkpoint signaling upon genotoxic stresses such as ionizing radiation (IR), ultraviolet light (UV), or DNA replication stalling, thereby acting as a DNA damage sensor. Recognizes the substrate consensus sequence [ST]-Q. Phosphorylates histone H2A to form H2AS128ph (gamma-H2A) at sites of DNA damage, involved in the regulation of DNA damage response mechanism. Required for the control of telomere length and genome stability.</text>
</comment>
<dbReference type="GO" id="GO:0005524">
    <property type="term" value="F:ATP binding"/>
    <property type="evidence" value="ECO:0007669"/>
    <property type="project" value="UniProtKB-KW"/>
</dbReference>
<dbReference type="EC" id="2.7.11.1" evidence="5 20"/>
<keyword evidence="13 20" id="KW-0067">ATP-binding</keyword>
<comment type="catalytic activity">
    <reaction evidence="18 20">
        <text>L-threonyl-[protein] + ATP = O-phospho-L-threonyl-[protein] + ADP + H(+)</text>
        <dbReference type="Rhea" id="RHEA:46608"/>
        <dbReference type="Rhea" id="RHEA-COMP:11060"/>
        <dbReference type="Rhea" id="RHEA-COMP:11605"/>
        <dbReference type="ChEBI" id="CHEBI:15378"/>
        <dbReference type="ChEBI" id="CHEBI:30013"/>
        <dbReference type="ChEBI" id="CHEBI:30616"/>
        <dbReference type="ChEBI" id="CHEBI:61977"/>
        <dbReference type="ChEBI" id="CHEBI:456216"/>
        <dbReference type="EC" id="2.7.11.1"/>
    </reaction>
</comment>
<feature type="compositionally biased region" description="Basic and acidic residues" evidence="21">
    <location>
        <begin position="185"/>
        <end position="194"/>
    </location>
</feature>
<organism evidence="25 26">
    <name type="scientific">Penicillium oxalicum (strain 114-2 / CGMCC 5302)</name>
    <name type="common">Penicillium decumbens</name>
    <dbReference type="NCBI Taxonomy" id="933388"/>
    <lineage>
        <taxon>Eukaryota</taxon>
        <taxon>Fungi</taxon>
        <taxon>Dikarya</taxon>
        <taxon>Ascomycota</taxon>
        <taxon>Pezizomycotina</taxon>
        <taxon>Eurotiomycetes</taxon>
        <taxon>Eurotiomycetidae</taxon>
        <taxon>Eurotiales</taxon>
        <taxon>Aspergillaceae</taxon>
        <taxon>Penicillium</taxon>
    </lineage>
</organism>
<dbReference type="FunFam" id="1.10.1070.11:FF:000025">
    <property type="entry name" value="Serine/threonine-protein kinase Tel1"/>
    <property type="match status" value="1"/>
</dbReference>
<comment type="subunit">
    <text evidence="4">Associates with DNA double-strand breaks.</text>
</comment>
<protein>
    <recommendedName>
        <fullName evidence="6 20">Serine/threonine-protein kinase Tel1</fullName>
        <ecNumber evidence="5 20">2.7.11.1</ecNumber>
    </recommendedName>
</protein>
<dbReference type="InterPro" id="IPR038980">
    <property type="entry name" value="ATM_plant"/>
</dbReference>
<evidence type="ECO:0000256" key="7">
    <source>
        <dbReference type="ARBA" id="ARBA00022454"/>
    </source>
</evidence>
<evidence type="ECO:0000256" key="12">
    <source>
        <dbReference type="ARBA" id="ARBA00022777"/>
    </source>
</evidence>
<feature type="region of interest" description="Disordered" evidence="21">
    <location>
        <begin position="177"/>
        <end position="210"/>
    </location>
</feature>
<feature type="domain" description="FAT" evidence="23">
    <location>
        <begin position="1796"/>
        <end position="2393"/>
    </location>
</feature>
<dbReference type="SUPFAM" id="SSF48371">
    <property type="entry name" value="ARM repeat"/>
    <property type="match status" value="1"/>
</dbReference>
<dbReference type="GO" id="GO:0006281">
    <property type="term" value="P:DNA repair"/>
    <property type="evidence" value="ECO:0007669"/>
    <property type="project" value="InterPro"/>
</dbReference>
<evidence type="ECO:0000256" key="17">
    <source>
        <dbReference type="ARBA" id="ARBA00025079"/>
    </source>
</evidence>
<feature type="region of interest" description="Disordered" evidence="21">
    <location>
        <begin position="2779"/>
        <end position="2804"/>
    </location>
</feature>
<dbReference type="eggNOG" id="KOG0892">
    <property type="taxonomic scope" value="Eukaryota"/>
</dbReference>
<keyword evidence="16 20" id="KW-0539">Nucleus</keyword>
<reference evidence="25 26" key="1">
    <citation type="journal article" date="2013" name="PLoS ONE">
        <title>Genomic and secretomic analyses reveal unique features of the lignocellulolytic enzyme system of Penicillium decumbens.</title>
        <authorList>
            <person name="Liu G."/>
            <person name="Zhang L."/>
            <person name="Wei X."/>
            <person name="Zou G."/>
            <person name="Qin Y."/>
            <person name="Ma L."/>
            <person name="Li J."/>
            <person name="Zheng H."/>
            <person name="Wang S."/>
            <person name="Wang C."/>
            <person name="Xun L."/>
            <person name="Zhao G.-P."/>
            <person name="Zhou Z."/>
            <person name="Qu Y."/>
        </authorList>
    </citation>
    <scope>NUCLEOTIDE SEQUENCE [LARGE SCALE GENOMIC DNA]</scope>
    <source>
        <strain evidence="26">114-2 / CGMCC 5302</strain>
    </source>
</reference>
<dbReference type="OrthoDB" id="381190at2759"/>
<evidence type="ECO:0000259" key="23">
    <source>
        <dbReference type="PROSITE" id="PS51189"/>
    </source>
</evidence>
<dbReference type="PANTHER" id="PTHR37079:SF4">
    <property type="entry name" value="SERINE_THREONINE-PROTEIN KINASE ATM"/>
    <property type="match status" value="1"/>
</dbReference>
<dbReference type="SMART" id="SM01343">
    <property type="entry name" value="FATC"/>
    <property type="match status" value="1"/>
</dbReference>
<evidence type="ECO:0000256" key="14">
    <source>
        <dbReference type="ARBA" id="ARBA00022853"/>
    </source>
</evidence>
<keyword evidence="11 20" id="KW-0227">DNA damage</keyword>
<dbReference type="PROSITE" id="PS00916">
    <property type="entry name" value="PI3_4_KINASE_2"/>
    <property type="match status" value="1"/>
</dbReference>
<dbReference type="SUPFAM" id="SSF56112">
    <property type="entry name" value="Protein kinase-like (PK-like)"/>
    <property type="match status" value="1"/>
</dbReference>
<evidence type="ECO:0000256" key="8">
    <source>
        <dbReference type="ARBA" id="ARBA00022527"/>
    </source>
</evidence>
<dbReference type="GO" id="GO:0006325">
    <property type="term" value="P:chromatin organization"/>
    <property type="evidence" value="ECO:0007669"/>
    <property type="project" value="UniProtKB-KW"/>
</dbReference>
<keyword evidence="10 20" id="KW-0547">Nucleotide-binding</keyword>
<evidence type="ECO:0000256" key="16">
    <source>
        <dbReference type="ARBA" id="ARBA00023242"/>
    </source>
</evidence>
<dbReference type="EMBL" id="KB644414">
    <property type="protein sequence ID" value="EPS32452.1"/>
    <property type="molecule type" value="Genomic_DNA"/>
</dbReference>
<evidence type="ECO:0000313" key="26">
    <source>
        <dbReference type="Proteomes" id="UP000019376"/>
    </source>
</evidence>
<gene>
    <name evidence="25" type="ORF">PDE_07412</name>
</gene>
<evidence type="ECO:0000256" key="19">
    <source>
        <dbReference type="ARBA" id="ARBA00048679"/>
    </source>
</evidence>
<dbReference type="InterPro" id="IPR044107">
    <property type="entry name" value="PIKKc_ATM"/>
</dbReference>
<dbReference type="HOGENOM" id="CLU_000178_8_2_1"/>
<feature type="compositionally biased region" description="Polar residues" evidence="21">
    <location>
        <begin position="195"/>
        <end position="210"/>
    </location>
</feature>
<evidence type="ECO:0000256" key="6">
    <source>
        <dbReference type="ARBA" id="ARBA00014619"/>
    </source>
</evidence>
<evidence type="ECO:0000256" key="5">
    <source>
        <dbReference type="ARBA" id="ARBA00012513"/>
    </source>
</evidence>
<proteinExistence type="inferred from homology"/>
<evidence type="ECO:0000256" key="21">
    <source>
        <dbReference type="SAM" id="MobiDB-lite"/>
    </source>
</evidence>
<dbReference type="GO" id="GO:0004674">
    <property type="term" value="F:protein serine/threonine kinase activity"/>
    <property type="evidence" value="ECO:0007669"/>
    <property type="project" value="UniProtKB-KW"/>
</dbReference>
<dbReference type="Proteomes" id="UP000019376">
    <property type="component" value="Unassembled WGS sequence"/>
</dbReference>